<sequence length="137" mass="15009">MEGRVRRGVAAAELHLAGAARVVGGERGVEGAARERLRIRRRRRRFVMVVVVAVVGHEFAEGLAGDLSAVEEEVEVRGQLPLGHALAEHEQHSAHHMPQPPRHVRFHHDPCDSSSLFLSLLSSVVCFVAVREFLCGG</sequence>
<evidence type="ECO:0000313" key="1">
    <source>
        <dbReference type="EMBL" id="JAE32622.1"/>
    </source>
</evidence>
<dbReference type="AlphaFoldDB" id="A0A0A9H7D2"/>
<name>A0A0A9H7D2_ARUDO</name>
<dbReference type="EMBL" id="GBRH01165274">
    <property type="protein sequence ID" value="JAE32622.1"/>
    <property type="molecule type" value="Transcribed_RNA"/>
</dbReference>
<proteinExistence type="predicted"/>
<organism evidence="1">
    <name type="scientific">Arundo donax</name>
    <name type="common">Giant reed</name>
    <name type="synonym">Donax arundinaceus</name>
    <dbReference type="NCBI Taxonomy" id="35708"/>
    <lineage>
        <taxon>Eukaryota</taxon>
        <taxon>Viridiplantae</taxon>
        <taxon>Streptophyta</taxon>
        <taxon>Embryophyta</taxon>
        <taxon>Tracheophyta</taxon>
        <taxon>Spermatophyta</taxon>
        <taxon>Magnoliopsida</taxon>
        <taxon>Liliopsida</taxon>
        <taxon>Poales</taxon>
        <taxon>Poaceae</taxon>
        <taxon>PACMAD clade</taxon>
        <taxon>Arundinoideae</taxon>
        <taxon>Arundineae</taxon>
        <taxon>Arundo</taxon>
    </lineage>
</organism>
<reference evidence="1" key="1">
    <citation type="submission" date="2014-09" db="EMBL/GenBank/DDBJ databases">
        <authorList>
            <person name="Magalhaes I.L.F."/>
            <person name="Oliveira U."/>
            <person name="Santos F.R."/>
            <person name="Vidigal T.H.D.A."/>
            <person name="Brescovit A.D."/>
            <person name="Santos A.J."/>
        </authorList>
    </citation>
    <scope>NUCLEOTIDE SEQUENCE</scope>
    <source>
        <tissue evidence="1">Shoot tissue taken approximately 20 cm above the soil surface</tissue>
    </source>
</reference>
<reference evidence="1" key="2">
    <citation type="journal article" date="2015" name="Data Brief">
        <title>Shoot transcriptome of the giant reed, Arundo donax.</title>
        <authorList>
            <person name="Barrero R.A."/>
            <person name="Guerrero F.D."/>
            <person name="Moolhuijzen P."/>
            <person name="Goolsby J.A."/>
            <person name="Tidwell J."/>
            <person name="Bellgard S.E."/>
            <person name="Bellgard M.I."/>
        </authorList>
    </citation>
    <scope>NUCLEOTIDE SEQUENCE</scope>
    <source>
        <tissue evidence="1">Shoot tissue taken approximately 20 cm above the soil surface</tissue>
    </source>
</reference>
<protein>
    <submittedName>
        <fullName evidence="1">Uncharacterized protein</fullName>
    </submittedName>
</protein>
<accession>A0A0A9H7D2</accession>